<dbReference type="RefSeq" id="WP_145342811.1">
    <property type="nucleotide sequence ID" value="NZ_SMLY01000081.1"/>
</dbReference>
<name>A0A562T3C2_9HYPH</name>
<gene>
    <name evidence="2" type="primary">anmK</name>
    <name evidence="3" type="ORF">JM93_02021</name>
</gene>
<dbReference type="HAMAP" id="MF_01270">
    <property type="entry name" value="AnhMurNAc_kinase"/>
    <property type="match status" value="1"/>
</dbReference>
<dbReference type="EC" id="2.7.1.170" evidence="2"/>
<dbReference type="InterPro" id="IPR043129">
    <property type="entry name" value="ATPase_NBD"/>
</dbReference>
<keyword evidence="2" id="KW-0067">ATP-binding</keyword>
<dbReference type="GO" id="GO:0016773">
    <property type="term" value="F:phosphotransferase activity, alcohol group as acceptor"/>
    <property type="evidence" value="ECO:0007669"/>
    <property type="project" value="UniProtKB-UniRule"/>
</dbReference>
<dbReference type="GO" id="GO:0005524">
    <property type="term" value="F:ATP binding"/>
    <property type="evidence" value="ECO:0007669"/>
    <property type="project" value="UniProtKB-UniRule"/>
</dbReference>
<comment type="caution">
    <text evidence="3">The sequence shown here is derived from an EMBL/GenBank/DDBJ whole genome shotgun (WGS) entry which is preliminary data.</text>
</comment>
<dbReference type="Gene3D" id="3.30.420.40">
    <property type="match status" value="2"/>
</dbReference>
<comment type="pathway">
    <text evidence="2">Cell wall biogenesis; peptidoglycan recycling.</text>
</comment>
<evidence type="ECO:0000256" key="1">
    <source>
        <dbReference type="ARBA" id="ARBA00023277"/>
    </source>
</evidence>
<reference evidence="3 4" key="1">
    <citation type="submission" date="2019-07" db="EMBL/GenBank/DDBJ databases">
        <title>Genomic Encyclopedia of Archaeal and Bacterial Type Strains, Phase II (KMG-II): from individual species to whole genera.</title>
        <authorList>
            <person name="Goeker M."/>
        </authorList>
    </citation>
    <scope>NUCLEOTIDE SEQUENCE [LARGE SCALE GENOMIC DNA]</scope>
    <source>
        <strain evidence="3 4">ATCC BAA-252</strain>
    </source>
</reference>
<dbReference type="GO" id="GO:0006040">
    <property type="term" value="P:amino sugar metabolic process"/>
    <property type="evidence" value="ECO:0007669"/>
    <property type="project" value="InterPro"/>
</dbReference>
<organism evidence="3 4">
    <name type="scientific">Roseibium hamelinense</name>
    <dbReference type="NCBI Taxonomy" id="150831"/>
    <lineage>
        <taxon>Bacteria</taxon>
        <taxon>Pseudomonadati</taxon>
        <taxon>Pseudomonadota</taxon>
        <taxon>Alphaproteobacteria</taxon>
        <taxon>Hyphomicrobiales</taxon>
        <taxon>Stappiaceae</taxon>
        <taxon>Roseibium</taxon>
    </lineage>
</organism>
<dbReference type="UniPathway" id="UPA00544"/>
<dbReference type="PANTHER" id="PTHR30605:SF0">
    <property type="entry name" value="ANHYDRO-N-ACETYLMURAMIC ACID KINASE"/>
    <property type="match status" value="1"/>
</dbReference>
<comment type="catalytic activity">
    <reaction evidence="2">
        <text>1,6-anhydro-N-acetyl-beta-muramate + ATP + H2O = N-acetyl-D-muramate 6-phosphate + ADP + H(+)</text>
        <dbReference type="Rhea" id="RHEA:24952"/>
        <dbReference type="ChEBI" id="CHEBI:15377"/>
        <dbReference type="ChEBI" id="CHEBI:15378"/>
        <dbReference type="ChEBI" id="CHEBI:30616"/>
        <dbReference type="ChEBI" id="CHEBI:58690"/>
        <dbReference type="ChEBI" id="CHEBI:58722"/>
        <dbReference type="ChEBI" id="CHEBI:456216"/>
        <dbReference type="EC" id="2.7.1.170"/>
    </reaction>
</comment>
<evidence type="ECO:0000256" key="2">
    <source>
        <dbReference type="HAMAP-Rule" id="MF_01270"/>
    </source>
</evidence>
<proteinExistence type="inferred from homology"/>
<dbReference type="GO" id="GO:0097175">
    <property type="term" value="P:1,6-anhydro-N-acetyl-beta-muramic acid catabolic process"/>
    <property type="evidence" value="ECO:0007669"/>
    <property type="project" value="UniProtKB-UniRule"/>
</dbReference>
<feature type="binding site" evidence="2">
    <location>
        <begin position="12"/>
        <end position="19"/>
    </location>
    <ligand>
        <name>ATP</name>
        <dbReference type="ChEBI" id="CHEBI:30616"/>
    </ligand>
</feature>
<comment type="pathway">
    <text evidence="2">Amino-sugar metabolism; 1,6-anhydro-N-acetylmuramate degradation.</text>
</comment>
<accession>A0A562T3C2</accession>
<protein>
    <recommendedName>
        <fullName evidence="2">Anhydro-N-acetylmuramic acid kinase</fullName>
        <ecNumber evidence="2">2.7.1.170</ecNumber>
    </recommendedName>
    <alternativeName>
        <fullName evidence="2">AnhMurNAc kinase</fullName>
    </alternativeName>
</protein>
<dbReference type="UniPathway" id="UPA00343"/>
<evidence type="ECO:0000313" key="4">
    <source>
        <dbReference type="Proteomes" id="UP000320593"/>
    </source>
</evidence>
<sequence>MTVWSAIGTISGTSADGIDIAEIGTDAETVKRFGPAGTSPYATKTRDAVLQAIARGPSDRSDWPLISQAVTEDHAHAIGVFLRQHKLAPHFIVFHGQTVWHDPDKGQTVQLGDPKKLASMLSLPVISDVRQADLRAGGQGAPVVPVYHRALLKSVDLPGGYTADRPMCFLNIGGVSNLTFLSGDKILSFDIGPGNALLDDWLRQKGVASFDEDGQWSARGDVHDDRVRAALGHPFFELPGPKSLDRNAFSLELVRGLSVEDGASTLAAITTASIAASVALLPEPPVLWVVCGGGRKNKTIMAGLRKALGVDVIDADDCKIDGDAIEAQAMAFLGARNRAGLPTTYPETTGAHGPVVGGEIYLPGL</sequence>
<dbReference type="NCBIfam" id="NF007141">
    <property type="entry name" value="PRK09585.1-5"/>
    <property type="match status" value="1"/>
</dbReference>
<keyword evidence="2 3" id="KW-0418">Kinase</keyword>
<dbReference type="InterPro" id="IPR005338">
    <property type="entry name" value="Anhydro_N_Ac-Mur_kinase"/>
</dbReference>
<dbReference type="PANTHER" id="PTHR30605">
    <property type="entry name" value="ANHYDRO-N-ACETYLMURAMIC ACID KINASE"/>
    <property type="match status" value="1"/>
</dbReference>
<comment type="function">
    <text evidence="2">Catalyzes the specific phosphorylation of 1,6-anhydro-N-acetylmuramic acid (anhMurNAc) with the simultaneous cleavage of the 1,6-anhydro ring, generating MurNAc-6-P. Is required for the utilization of anhMurNAc either imported from the medium or derived from its own cell wall murein, and thus plays a role in cell wall recycling.</text>
</comment>
<keyword evidence="1 2" id="KW-0119">Carbohydrate metabolism</keyword>
<dbReference type="Pfam" id="PF03702">
    <property type="entry name" value="AnmK"/>
    <property type="match status" value="1"/>
</dbReference>
<keyword evidence="2" id="KW-0547">Nucleotide-binding</keyword>
<dbReference type="GO" id="GO:0009254">
    <property type="term" value="P:peptidoglycan turnover"/>
    <property type="evidence" value="ECO:0007669"/>
    <property type="project" value="UniProtKB-UniRule"/>
</dbReference>
<keyword evidence="2" id="KW-0808">Transferase</keyword>
<keyword evidence="4" id="KW-1185">Reference proteome</keyword>
<evidence type="ECO:0000313" key="3">
    <source>
        <dbReference type="EMBL" id="TWI87456.1"/>
    </source>
</evidence>
<dbReference type="OrthoDB" id="9763949at2"/>
<dbReference type="AlphaFoldDB" id="A0A562T3C2"/>
<dbReference type="GO" id="GO:0016301">
    <property type="term" value="F:kinase activity"/>
    <property type="evidence" value="ECO:0007669"/>
    <property type="project" value="UniProtKB-KW"/>
</dbReference>
<dbReference type="Proteomes" id="UP000320593">
    <property type="component" value="Unassembled WGS sequence"/>
</dbReference>
<comment type="similarity">
    <text evidence="2">Belongs to the anhydro-N-acetylmuramic acid kinase family.</text>
</comment>
<dbReference type="EMBL" id="VLLF01000004">
    <property type="protein sequence ID" value="TWI87456.1"/>
    <property type="molecule type" value="Genomic_DNA"/>
</dbReference>
<dbReference type="SUPFAM" id="SSF53067">
    <property type="entry name" value="Actin-like ATPase domain"/>
    <property type="match status" value="1"/>
</dbReference>